<evidence type="ECO:0000313" key="7">
    <source>
        <dbReference type="EMBL" id="PZQ60433.1"/>
    </source>
</evidence>
<evidence type="ECO:0000256" key="1">
    <source>
        <dbReference type="ARBA" id="ARBA00022714"/>
    </source>
</evidence>
<reference evidence="7 8" key="1">
    <citation type="submission" date="2017-08" db="EMBL/GenBank/DDBJ databases">
        <title>Infants hospitalized years apart are colonized by the same room-sourced microbial strains.</title>
        <authorList>
            <person name="Brooks B."/>
            <person name="Olm M.R."/>
            <person name="Firek B.A."/>
            <person name="Baker R."/>
            <person name="Thomas B.C."/>
            <person name="Morowitz M.J."/>
            <person name="Banfield J.F."/>
        </authorList>
    </citation>
    <scope>NUCLEOTIDE SEQUENCE [LARGE SCALE GENOMIC DNA]</scope>
    <source>
        <strain evidence="7">S2_005_001_R1_22</strain>
    </source>
</reference>
<accession>A0A2W5QZN5</accession>
<dbReference type="InterPro" id="IPR012675">
    <property type="entry name" value="Beta-grasp_dom_sf"/>
</dbReference>
<dbReference type="InterPro" id="IPR036010">
    <property type="entry name" value="2Fe-2S_ferredoxin-like_sf"/>
</dbReference>
<sequence length="180" mass="18922">MTRLTVNNEAIEYVMAPDTPLLWALRDASNLTGTKYGCGTGSCGACTVDVDGRAVRSCQLTLAQAEGAFVTTIEGLSRERTHPVQLALIAGNVPQCGFCIPGITMAAAALLKRDPMPSEDAVRGAITNICRCGIYPRLVEAILHAARAVRGDERLPTGPRPGIDPADAARLVPALDPAAR</sequence>
<dbReference type="Pfam" id="PF01799">
    <property type="entry name" value="Fer2_2"/>
    <property type="match status" value="1"/>
</dbReference>
<dbReference type="Gene3D" id="1.10.150.120">
    <property type="entry name" value="[2Fe-2S]-binding domain"/>
    <property type="match status" value="1"/>
</dbReference>
<comment type="caution">
    <text evidence="7">The sequence shown here is derived from an EMBL/GenBank/DDBJ whole genome shotgun (WGS) entry which is preliminary data.</text>
</comment>
<dbReference type="GO" id="GO:0051537">
    <property type="term" value="F:2 iron, 2 sulfur cluster binding"/>
    <property type="evidence" value="ECO:0007669"/>
    <property type="project" value="UniProtKB-KW"/>
</dbReference>
<dbReference type="InterPro" id="IPR051452">
    <property type="entry name" value="Diverse_Oxidoreductases"/>
</dbReference>
<dbReference type="PANTHER" id="PTHR44379">
    <property type="entry name" value="OXIDOREDUCTASE WITH IRON-SULFUR SUBUNIT"/>
    <property type="match status" value="1"/>
</dbReference>
<dbReference type="CDD" id="cd00207">
    <property type="entry name" value="fer2"/>
    <property type="match status" value="1"/>
</dbReference>
<dbReference type="EMBL" id="QFQI01000005">
    <property type="protein sequence ID" value="PZQ60433.1"/>
    <property type="molecule type" value="Genomic_DNA"/>
</dbReference>
<keyword evidence="5" id="KW-0411">Iron-sulfur</keyword>
<protein>
    <submittedName>
        <fullName evidence="7">Isoquinoline 1-oxidoreductase</fullName>
    </submittedName>
</protein>
<feature type="domain" description="2Fe-2S ferredoxin-type" evidence="6">
    <location>
        <begin position="1"/>
        <end position="76"/>
    </location>
</feature>
<dbReference type="SUPFAM" id="SSF47741">
    <property type="entry name" value="CO dehydrogenase ISP C-domain like"/>
    <property type="match status" value="1"/>
</dbReference>
<evidence type="ECO:0000259" key="6">
    <source>
        <dbReference type="PROSITE" id="PS51085"/>
    </source>
</evidence>
<keyword evidence="4" id="KW-0408">Iron</keyword>
<organism evidence="7 8">
    <name type="scientific">Sphingomonas taxi</name>
    <dbReference type="NCBI Taxonomy" id="1549858"/>
    <lineage>
        <taxon>Bacteria</taxon>
        <taxon>Pseudomonadati</taxon>
        <taxon>Pseudomonadota</taxon>
        <taxon>Alphaproteobacteria</taxon>
        <taxon>Sphingomonadales</taxon>
        <taxon>Sphingomonadaceae</taxon>
        <taxon>Sphingomonas</taxon>
    </lineage>
</organism>
<gene>
    <name evidence="7" type="ORF">DI544_08440</name>
</gene>
<dbReference type="GO" id="GO:0046872">
    <property type="term" value="F:metal ion binding"/>
    <property type="evidence" value="ECO:0007669"/>
    <property type="project" value="UniProtKB-KW"/>
</dbReference>
<dbReference type="InterPro" id="IPR006058">
    <property type="entry name" value="2Fe2S_fd_BS"/>
</dbReference>
<dbReference type="Proteomes" id="UP000249229">
    <property type="component" value="Unassembled WGS sequence"/>
</dbReference>
<evidence type="ECO:0000313" key="8">
    <source>
        <dbReference type="Proteomes" id="UP000249229"/>
    </source>
</evidence>
<evidence type="ECO:0000256" key="4">
    <source>
        <dbReference type="ARBA" id="ARBA00023004"/>
    </source>
</evidence>
<keyword evidence="1" id="KW-0001">2Fe-2S</keyword>
<proteinExistence type="predicted"/>
<dbReference type="InterPro" id="IPR001041">
    <property type="entry name" value="2Fe-2S_ferredoxin-type"/>
</dbReference>
<keyword evidence="3" id="KW-0560">Oxidoreductase</keyword>
<name>A0A2W5QZN5_9SPHN</name>
<dbReference type="PANTHER" id="PTHR44379:SF2">
    <property type="entry name" value="BLR6218 PROTEIN"/>
    <property type="match status" value="1"/>
</dbReference>
<dbReference type="InterPro" id="IPR002888">
    <property type="entry name" value="2Fe-2S-bd"/>
</dbReference>
<keyword evidence="2" id="KW-0479">Metal-binding</keyword>
<dbReference type="PROSITE" id="PS51085">
    <property type="entry name" value="2FE2S_FER_2"/>
    <property type="match status" value="1"/>
</dbReference>
<dbReference type="GO" id="GO:0016491">
    <property type="term" value="F:oxidoreductase activity"/>
    <property type="evidence" value="ECO:0007669"/>
    <property type="project" value="UniProtKB-KW"/>
</dbReference>
<evidence type="ECO:0000256" key="3">
    <source>
        <dbReference type="ARBA" id="ARBA00023002"/>
    </source>
</evidence>
<dbReference type="SUPFAM" id="SSF54292">
    <property type="entry name" value="2Fe-2S ferredoxin-like"/>
    <property type="match status" value="1"/>
</dbReference>
<evidence type="ECO:0000256" key="2">
    <source>
        <dbReference type="ARBA" id="ARBA00022723"/>
    </source>
</evidence>
<dbReference type="Pfam" id="PF00111">
    <property type="entry name" value="Fer2"/>
    <property type="match status" value="1"/>
</dbReference>
<dbReference type="InterPro" id="IPR036884">
    <property type="entry name" value="2Fe-2S-bd_dom_sf"/>
</dbReference>
<dbReference type="Gene3D" id="3.10.20.30">
    <property type="match status" value="1"/>
</dbReference>
<dbReference type="AlphaFoldDB" id="A0A2W5QZN5"/>
<evidence type="ECO:0000256" key="5">
    <source>
        <dbReference type="ARBA" id="ARBA00023014"/>
    </source>
</evidence>
<dbReference type="PROSITE" id="PS00197">
    <property type="entry name" value="2FE2S_FER_1"/>
    <property type="match status" value="1"/>
</dbReference>